<keyword evidence="1 5" id="KW-0479">Metal-binding</keyword>
<feature type="domain" description="LIM zinc-binding" evidence="7">
    <location>
        <begin position="1225"/>
        <end position="1284"/>
    </location>
</feature>
<feature type="compositionally biased region" description="Pro residues" evidence="6">
    <location>
        <begin position="920"/>
        <end position="929"/>
    </location>
</feature>
<evidence type="ECO:0000256" key="2">
    <source>
        <dbReference type="ARBA" id="ARBA00022737"/>
    </source>
</evidence>
<protein>
    <recommendedName>
        <fullName evidence="7">LIM zinc-binding domain-containing protein</fullName>
    </recommendedName>
</protein>
<organism evidence="8 9">
    <name type="scientific">Rhizoctonia solani</name>
    <dbReference type="NCBI Taxonomy" id="456999"/>
    <lineage>
        <taxon>Eukaryota</taxon>
        <taxon>Fungi</taxon>
        <taxon>Dikarya</taxon>
        <taxon>Basidiomycota</taxon>
        <taxon>Agaricomycotina</taxon>
        <taxon>Agaricomycetes</taxon>
        <taxon>Cantharellales</taxon>
        <taxon>Ceratobasidiaceae</taxon>
        <taxon>Rhizoctonia</taxon>
    </lineage>
</organism>
<feature type="compositionally biased region" description="Low complexity" evidence="6">
    <location>
        <begin position="814"/>
        <end position="830"/>
    </location>
</feature>
<dbReference type="PROSITE" id="PS50023">
    <property type="entry name" value="LIM_DOMAIN_2"/>
    <property type="match status" value="2"/>
</dbReference>
<evidence type="ECO:0000313" key="9">
    <source>
        <dbReference type="Proteomes" id="UP000663841"/>
    </source>
</evidence>
<evidence type="ECO:0000259" key="7">
    <source>
        <dbReference type="PROSITE" id="PS50023"/>
    </source>
</evidence>
<dbReference type="Gene3D" id="2.10.110.10">
    <property type="entry name" value="Cysteine Rich Protein"/>
    <property type="match status" value="3"/>
</dbReference>
<dbReference type="PROSITE" id="PS00478">
    <property type="entry name" value="LIM_DOMAIN_1"/>
    <property type="match status" value="1"/>
</dbReference>
<feature type="compositionally biased region" description="Basic and acidic residues" evidence="6">
    <location>
        <begin position="956"/>
        <end position="967"/>
    </location>
</feature>
<name>A0A8H3AHQ2_9AGAM</name>
<dbReference type="EMBL" id="CAJMWW010000072">
    <property type="protein sequence ID" value="CAE6418949.1"/>
    <property type="molecule type" value="Genomic_DNA"/>
</dbReference>
<feature type="compositionally biased region" description="Low complexity" evidence="6">
    <location>
        <begin position="267"/>
        <end position="284"/>
    </location>
</feature>
<dbReference type="GO" id="GO:0003712">
    <property type="term" value="F:transcription coregulator activity"/>
    <property type="evidence" value="ECO:0007669"/>
    <property type="project" value="TreeGrafter"/>
</dbReference>
<dbReference type="Pfam" id="PF00412">
    <property type="entry name" value="LIM"/>
    <property type="match status" value="2"/>
</dbReference>
<feature type="compositionally biased region" description="Polar residues" evidence="6">
    <location>
        <begin position="369"/>
        <end position="379"/>
    </location>
</feature>
<dbReference type="CDD" id="cd08368">
    <property type="entry name" value="LIM"/>
    <property type="match status" value="3"/>
</dbReference>
<evidence type="ECO:0000256" key="6">
    <source>
        <dbReference type="SAM" id="MobiDB-lite"/>
    </source>
</evidence>
<feature type="compositionally biased region" description="Basic and acidic residues" evidence="6">
    <location>
        <begin position="663"/>
        <end position="673"/>
    </location>
</feature>
<feature type="region of interest" description="Disordered" evidence="6">
    <location>
        <begin position="127"/>
        <end position="284"/>
    </location>
</feature>
<gene>
    <name evidence="8" type="ORF">RDB_LOCUS40556</name>
</gene>
<dbReference type="PANTHER" id="PTHR24205">
    <property type="entry name" value="FOUR AND A HALF LIM DOMAINS PROTEIN"/>
    <property type="match status" value="1"/>
</dbReference>
<evidence type="ECO:0000256" key="5">
    <source>
        <dbReference type="PROSITE-ProRule" id="PRU00125"/>
    </source>
</evidence>
<feature type="region of interest" description="Disordered" evidence="6">
    <location>
        <begin position="595"/>
        <end position="1196"/>
    </location>
</feature>
<proteinExistence type="predicted"/>
<evidence type="ECO:0000313" key="8">
    <source>
        <dbReference type="EMBL" id="CAE6418949.1"/>
    </source>
</evidence>
<reference evidence="8" key="1">
    <citation type="submission" date="2021-01" db="EMBL/GenBank/DDBJ databases">
        <authorList>
            <person name="Kaushik A."/>
        </authorList>
    </citation>
    <scope>NUCLEOTIDE SEQUENCE</scope>
    <source>
        <strain evidence="8">AG3-T5</strain>
    </source>
</reference>
<feature type="domain" description="LIM zinc-binding" evidence="7">
    <location>
        <begin position="1387"/>
        <end position="1446"/>
    </location>
</feature>
<dbReference type="GO" id="GO:0030695">
    <property type="term" value="F:GTPase regulator activity"/>
    <property type="evidence" value="ECO:0007669"/>
    <property type="project" value="UniProtKB-ARBA"/>
</dbReference>
<evidence type="ECO:0000256" key="4">
    <source>
        <dbReference type="ARBA" id="ARBA00023038"/>
    </source>
</evidence>
<dbReference type="GO" id="GO:0046872">
    <property type="term" value="F:metal ion binding"/>
    <property type="evidence" value="ECO:0007669"/>
    <property type="project" value="UniProtKB-KW"/>
</dbReference>
<dbReference type="Proteomes" id="UP000663841">
    <property type="component" value="Unassembled WGS sequence"/>
</dbReference>
<feature type="compositionally biased region" description="Acidic residues" evidence="6">
    <location>
        <begin position="750"/>
        <end position="759"/>
    </location>
</feature>
<comment type="caution">
    <text evidence="8">The sequence shown here is derived from an EMBL/GenBank/DDBJ whole genome shotgun (WGS) entry which is preliminary data.</text>
</comment>
<dbReference type="GO" id="GO:0005634">
    <property type="term" value="C:nucleus"/>
    <property type="evidence" value="ECO:0007669"/>
    <property type="project" value="TreeGrafter"/>
</dbReference>
<keyword evidence="4 5" id="KW-0440">LIM domain</keyword>
<feature type="compositionally biased region" description="Pro residues" evidence="6">
    <location>
        <begin position="803"/>
        <end position="813"/>
    </location>
</feature>
<keyword evidence="2" id="KW-0677">Repeat</keyword>
<feature type="compositionally biased region" description="Low complexity" evidence="6">
    <location>
        <begin position="1098"/>
        <end position="1111"/>
    </location>
</feature>
<feature type="compositionally biased region" description="Low complexity" evidence="6">
    <location>
        <begin position="192"/>
        <end position="214"/>
    </location>
</feature>
<feature type="compositionally biased region" description="Low complexity" evidence="6">
    <location>
        <begin position="793"/>
        <end position="802"/>
    </location>
</feature>
<dbReference type="PANTHER" id="PTHR24205:SF16">
    <property type="entry name" value="GH01042P-RELATED"/>
    <property type="match status" value="1"/>
</dbReference>
<feature type="compositionally biased region" description="Basic and acidic residues" evidence="6">
    <location>
        <begin position="848"/>
        <end position="858"/>
    </location>
</feature>
<accession>A0A8H3AHQ2</accession>
<evidence type="ECO:0000256" key="1">
    <source>
        <dbReference type="ARBA" id="ARBA00022723"/>
    </source>
</evidence>
<feature type="compositionally biased region" description="Basic and acidic residues" evidence="6">
    <location>
        <begin position="1042"/>
        <end position="1054"/>
    </location>
</feature>
<feature type="compositionally biased region" description="Pro residues" evidence="6">
    <location>
        <begin position="1057"/>
        <end position="1069"/>
    </location>
</feature>
<evidence type="ECO:0000256" key="3">
    <source>
        <dbReference type="ARBA" id="ARBA00022833"/>
    </source>
</evidence>
<feature type="compositionally biased region" description="Low complexity" evidence="6">
    <location>
        <begin position="398"/>
        <end position="407"/>
    </location>
</feature>
<feature type="compositionally biased region" description="Polar residues" evidence="6">
    <location>
        <begin position="225"/>
        <end position="239"/>
    </location>
</feature>
<dbReference type="SUPFAM" id="SSF57716">
    <property type="entry name" value="Glucocorticoid receptor-like (DNA-binding domain)"/>
    <property type="match status" value="3"/>
</dbReference>
<keyword evidence="3 5" id="KW-0862">Zinc</keyword>
<feature type="compositionally biased region" description="Pro residues" evidence="6">
    <location>
        <begin position="1081"/>
        <end position="1097"/>
    </location>
</feature>
<feature type="region of interest" description="Disordered" evidence="6">
    <location>
        <begin position="345"/>
        <end position="541"/>
    </location>
</feature>
<feature type="compositionally biased region" description="Basic and acidic residues" evidence="6">
    <location>
        <begin position="981"/>
        <end position="999"/>
    </location>
</feature>
<feature type="compositionally biased region" description="Basic and acidic residues" evidence="6">
    <location>
        <begin position="716"/>
        <end position="725"/>
    </location>
</feature>
<dbReference type="SMART" id="SM00132">
    <property type="entry name" value="LIM"/>
    <property type="match status" value="3"/>
</dbReference>
<feature type="compositionally biased region" description="Pro residues" evidence="6">
    <location>
        <begin position="457"/>
        <end position="466"/>
    </location>
</feature>
<feature type="compositionally biased region" description="Polar residues" evidence="6">
    <location>
        <begin position="162"/>
        <end position="173"/>
    </location>
</feature>
<feature type="compositionally biased region" description="Basic and acidic residues" evidence="6">
    <location>
        <begin position="641"/>
        <end position="655"/>
    </location>
</feature>
<feature type="compositionally biased region" description="Low complexity" evidence="6">
    <location>
        <begin position="478"/>
        <end position="498"/>
    </location>
</feature>
<dbReference type="InterPro" id="IPR001781">
    <property type="entry name" value="Znf_LIM"/>
</dbReference>
<sequence length="1448" mass="159237">MPTYAGYMMTMQHQIEFLRLQHPEIPVTEDYVPAAKPIYDIIRKRKLLNIISTHPVVLPGSPDAIWDKEKLEISPHHMALMFIRRVVNNGPPVWLPPREIPGVASDRIAKKILEKCGLVTPFQQQYPPQQYAQPPQTPYPALDRTHSYSAPGHSPQAAPSIGYSTNHSRSTSDLMAAQQQYPTSPYPPQPYAPYGQQPAPAAQAAFSPFAQPPASGYQQPAAAPTNASRFQHQHSQSIPGTYPPSAAFAPNQAPGGPYGTQPAPNGVAGYPPAQPPAAQYGAVPASQQPASFRTTQGAVPSRNSVFVPPVFGSRARSAEPMHPHADLMRAPTVASARSLDSALVNNRPLPRPAVGTAGSLPSVRERTSTIEGSPGNKQFTYPGFESPTKTGYIPYNRPSPSSISPASSSPPKPAYAAQATANPRTAPFDPFSASRISQMASSPPKPASSFGTQPTVAPAPAPPFAPTWPQDKAIKPDLSLSTSSSSKFTAGLGSSSSSPTRRPNPPFAPSYKRDSAPNLPPYSSSRPVSPPTAKASLPIELDWEERAQEWSRERNRAEDAIARAHEAGRSFLQERGMSQPKSEAAAIAEEYLARKGISPTRSNPSPERPVHTVKDYATTPPTRRFQSSEKSNDSWRTSTLGRKDRWMEQKGDYTDQKWTQAARRRESPERGQSLERQQSPERQGGYSSPERRTSPANGTGPPKPRSQRTFPSEGDYVQHRPKESSRTNGSSRHRHQFSEPTRSPRNEYNEPPDDDYDDPPPERPSPQPQAQAQPQPQPRPSPKTQPSRPQPTSPVTSPRGPNGRPPPPPPSSGPPQRQSMAMRMAAQALADEGGKPRPSNAPQPRTAARPETRQDMYERSPAPIGRREPPPRTPSPPRSEVEEEYEEYENVPPQWREPPPPPSPRKEPVNASPRKGLARVPPPPPPQPSTPVIAQEDEYECEYDQPQWEQPVQKTRLADVPKREPLRENIQPTLTRPRPPARRDTSPARREPTPVHREPTPVYREATPVHREPTPVYRESTPMQREPTPMQRGPTPVQREPTPVRREVSRDAALRRPVPPPPPPAPMSPPQSSQRVSLARQPPPPPQVQQHPPPPVSQRPQQIQERPQPVQERPRPVQERPQSVRARPPPPIRSPSPARAPAITHRDDDPAPAPGLPSFSFDLADEPPEPVGPAISVTSPRKPDPAGPRIQVDGAEPPSISILEDARPQLTNDRSDSPVRHGGGLRCAGCGGAIAGRIVSAMGSRWHPHCFKCNDCGTLLEHVSSYEHDGKAYCHLDYHDRFAPRCYHCKTPIVDERFIALDDPALGGQRYYHELHFFCAECGDPFLDPSASSAAPPAARGQIFGEGDRDDDVGFTVFNGHPYCEPCHVRLRMPRCGSSSKSGRPGPAGVGCGKPIREEAIEALGRKWHWKCFTCDSCKKPFEDPSFFQRGDSAFCDPCYRILLKNEF</sequence>
<feature type="compositionally biased region" description="Pro residues" evidence="6">
    <location>
        <begin position="775"/>
        <end position="792"/>
    </location>
</feature>